<reference evidence="9" key="2">
    <citation type="submission" date="2021-04" db="EMBL/GenBank/DDBJ databases">
        <authorList>
            <person name="Gilroy R."/>
        </authorList>
    </citation>
    <scope>NUCLEOTIDE SEQUENCE</scope>
    <source>
        <strain evidence="9">CHK172-16539</strain>
    </source>
</reference>
<name>A0A9D2F6L4_9ENTE</name>
<keyword evidence="3" id="KW-0678">Repressor</keyword>
<keyword evidence="9" id="KW-0969">Cilium</keyword>
<dbReference type="InterPro" id="IPR007412">
    <property type="entry name" value="FlgM"/>
</dbReference>
<keyword evidence="5" id="KW-0805">Transcription regulation</keyword>
<proteinExistence type="inferred from homology"/>
<dbReference type="Proteomes" id="UP000824063">
    <property type="component" value="Unassembled WGS sequence"/>
</dbReference>
<comment type="similarity">
    <text evidence="1">Belongs to the FlgM family.</text>
</comment>
<protein>
    <recommendedName>
        <fullName evidence="2">Negative regulator of flagellin synthesis</fullName>
    </recommendedName>
</protein>
<keyword evidence="6" id="KW-0804">Transcription</keyword>
<evidence type="ECO:0000313" key="9">
    <source>
        <dbReference type="EMBL" id="HIZ53464.1"/>
    </source>
</evidence>
<dbReference type="InterPro" id="IPR031316">
    <property type="entry name" value="FlgM_C"/>
</dbReference>
<evidence type="ECO:0000313" key="10">
    <source>
        <dbReference type="Proteomes" id="UP000824063"/>
    </source>
</evidence>
<evidence type="ECO:0000256" key="2">
    <source>
        <dbReference type="ARBA" id="ARBA00017823"/>
    </source>
</evidence>
<feature type="compositionally biased region" description="Polar residues" evidence="7">
    <location>
        <begin position="13"/>
        <end position="40"/>
    </location>
</feature>
<evidence type="ECO:0000256" key="3">
    <source>
        <dbReference type="ARBA" id="ARBA00022491"/>
    </source>
</evidence>
<dbReference type="EMBL" id="DXBN01000133">
    <property type="protein sequence ID" value="HIZ53464.1"/>
    <property type="molecule type" value="Genomic_DNA"/>
</dbReference>
<feature type="region of interest" description="Disordered" evidence="7">
    <location>
        <begin position="1"/>
        <end position="55"/>
    </location>
</feature>
<sequence>MKIERSYGEYSSDLYQQKRSVDSPATQESQKTASNPSVKLSETAKKIRSNQEANQVNVDKVAAIKKAIQEGTYQVSPKEIADSMWQHMKDQ</sequence>
<dbReference type="InterPro" id="IPR035890">
    <property type="entry name" value="Anti-sigma-28_factor_FlgM_sf"/>
</dbReference>
<dbReference type="SUPFAM" id="SSF101498">
    <property type="entry name" value="Anti-sigma factor FlgM"/>
    <property type="match status" value="1"/>
</dbReference>
<evidence type="ECO:0000256" key="6">
    <source>
        <dbReference type="ARBA" id="ARBA00023163"/>
    </source>
</evidence>
<evidence type="ECO:0000256" key="4">
    <source>
        <dbReference type="ARBA" id="ARBA00022795"/>
    </source>
</evidence>
<organism evidence="9 10">
    <name type="scientific">Candidatus Enterococcus avicola</name>
    <dbReference type="NCBI Taxonomy" id="2838561"/>
    <lineage>
        <taxon>Bacteria</taxon>
        <taxon>Bacillati</taxon>
        <taxon>Bacillota</taxon>
        <taxon>Bacilli</taxon>
        <taxon>Lactobacillales</taxon>
        <taxon>Enterococcaceae</taxon>
        <taxon>Enterococcus</taxon>
    </lineage>
</organism>
<dbReference type="AlphaFoldDB" id="A0A9D2F6L4"/>
<dbReference type="NCBIfam" id="TIGR03824">
    <property type="entry name" value="FlgM_jcvi"/>
    <property type="match status" value="1"/>
</dbReference>
<accession>A0A9D2F6L4</accession>
<gene>
    <name evidence="9" type="primary">flgM</name>
    <name evidence="9" type="ORF">IAA20_05940</name>
</gene>
<dbReference type="Pfam" id="PF04316">
    <property type="entry name" value="FlgM"/>
    <property type="match status" value="1"/>
</dbReference>
<dbReference type="GO" id="GO:0044781">
    <property type="term" value="P:bacterial-type flagellum organization"/>
    <property type="evidence" value="ECO:0007669"/>
    <property type="project" value="UniProtKB-KW"/>
</dbReference>
<reference evidence="9" key="1">
    <citation type="journal article" date="2021" name="PeerJ">
        <title>Extensive microbial diversity within the chicken gut microbiome revealed by metagenomics and culture.</title>
        <authorList>
            <person name="Gilroy R."/>
            <person name="Ravi A."/>
            <person name="Getino M."/>
            <person name="Pursley I."/>
            <person name="Horton D.L."/>
            <person name="Alikhan N.F."/>
            <person name="Baker D."/>
            <person name="Gharbi K."/>
            <person name="Hall N."/>
            <person name="Watson M."/>
            <person name="Adriaenssens E.M."/>
            <person name="Foster-Nyarko E."/>
            <person name="Jarju S."/>
            <person name="Secka A."/>
            <person name="Antonio M."/>
            <person name="Oren A."/>
            <person name="Chaudhuri R.R."/>
            <person name="La Ragione R."/>
            <person name="Hildebrand F."/>
            <person name="Pallen M.J."/>
        </authorList>
    </citation>
    <scope>NUCLEOTIDE SEQUENCE</scope>
    <source>
        <strain evidence="9">CHK172-16539</strain>
    </source>
</reference>
<keyword evidence="9" id="KW-0966">Cell projection</keyword>
<evidence type="ECO:0000259" key="8">
    <source>
        <dbReference type="Pfam" id="PF04316"/>
    </source>
</evidence>
<evidence type="ECO:0000256" key="7">
    <source>
        <dbReference type="SAM" id="MobiDB-lite"/>
    </source>
</evidence>
<dbReference type="GO" id="GO:0045892">
    <property type="term" value="P:negative regulation of DNA-templated transcription"/>
    <property type="evidence" value="ECO:0007669"/>
    <property type="project" value="InterPro"/>
</dbReference>
<keyword evidence="9" id="KW-0282">Flagellum</keyword>
<feature type="domain" description="Anti-sigma-28 factor FlgM C-terminal" evidence="8">
    <location>
        <begin position="37"/>
        <end position="84"/>
    </location>
</feature>
<comment type="caution">
    <text evidence="9">The sequence shown here is derived from an EMBL/GenBank/DDBJ whole genome shotgun (WGS) entry which is preliminary data.</text>
</comment>
<evidence type="ECO:0000256" key="5">
    <source>
        <dbReference type="ARBA" id="ARBA00023015"/>
    </source>
</evidence>
<evidence type="ECO:0000256" key="1">
    <source>
        <dbReference type="ARBA" id="ARBA00005322"/>
    </source>
</evidence>
<keyword evidence="4" id="KW-1005">Bacterial flagellum biogenesis</keyword>